<accession>A0A8S3E6V7</accession>
<name>A0A8S3E6V7_9BILA</name>
<evidence type="ECO:0000256" key="1">
    <source>
        <dbReference type="SAM" id="MobiDB-lite"/>
    </source>
</evidence>
<dbReference type="Pfam" id="PF10152">
    <property type="entry name" value="CCDC53"/>
    <property type="match status" value="1"/>
</dbReference>
<protein>
    <submittedName>
        <fullName evidence="2">Uncharacterized protein</fullName>
    </submittedName>
</protein>
<dbReference type="Proteomes" id="UP000676336">
    <property type="component" value="Unassembled WGS sequence"/>
</dbReference>
<feature type="non-terminal residue" evidence="2">
    <location>
        <position position="1"/>
    </location>
</feature>
<evidence type="ECO:0000313" key="2">
    <source>
        <dbReference type="EMBL" id="CAF5037862.1"/>
    </source>
</evidence>
<reference evidence="2" key="1">
    <citation type="submission" date="2021-02" db="EMBL/GenBank/DDBJ databases">
        <authorList>
            <person name="Nowell W R."/>
        </authorList>
    </citation>
    <scope>NUCLEOTIDE SEQUENCE</scope>
</reference>
<feature type="compositionally biased region" description="Pro residues" evidence="1">
    <location>
        <begin position="1"/>
        <end position="15"/>
    </location>
</feature>
<gene>
    <name evidence="2" type="ORF">SMN809_LOCUS58485</name>
</gene>
<proteinExistence type="predicted"/>
<dbReference type="EMBL" id="CAJOBI010219534">
    <property type="protein sequence ID" value="CAF5037862.1"/>
    <property type="molecule type" value="Genomic_DNA"/>
</dbReference>
<feature type="region of interest" description="Disordered" evidence="1">
    <location>
        <begin position="1"/>
        <end position="26"/>
    </location>
</feature>
<feature type="compositionally biased region" description="Basic and acidic residues" evidence="1">
    <location>
        <begin position="16"/>
        <end position="26"/>
    </location>
</feature>
<evidence type="ECO:0000313" key="3">
    <source>
        <dbReference type="Proteomes" id="UP000676336"/>
    </source>
</evidence>
<dbReference type="GO" id="GO:0071203">
    <property type="term" value="C:WASH complex"/>
    <property type="evidence" value="ECO:0007669"/>
    <property type="project" value="InterPro"/>
</dbReference>
<dbReference type="AlphaFoldDB" id="A0A8S3E6V7"/>
<organism evidence="2 3">
    <name type="scientific">Rotaria magnacalcarata</name>
    <dbReference type="NCBI Taxonomy" id="392030"/>
    <lineage>
        <taxon>Eukaryota</taxon>
        <taxon>Metazoa</taxon>
        <taxon>Spiralia</taxon>
        <taxon>Gnathifera</taxon>
        <taxon>Rotifera</taxon>
        <taxon>Eurotatoria</taxon>
        <taxon>Bdelloidea</taxon>
        <taxon>Philodinida</taxon>
        <taxon>Philodinidae</taxon>
        <taxon>Rotaria</taxon>
    </lineage>
</organism>
<comment type="caution">
    <text evidence="2">The sequence shown here is derived from an EMBL/GenBank/DDBJ whole genome shotgun (WGS) entry which is preliminary data.</text>
</comment>
<dbReference type="InterPro" id="IPR019309">
    <property type="entry name" value="WASHC3"/>
</dbReference>
<sequence>PPSTGGPPPPPPPPPEPEKVEDPRTEKYRKMLLVRIPRDAVRHKMMGDGFDEATIE</sequence>